<proteinExistence type="predicted"/>
<evidence type="ECO:0000313" key="2">
    <source>
        <dbReference type="Proteomes" id="UP001431429"/>
    </source>
</evidence>
<dbReference type="Proteomes" id="UP001431429">
    <property type="component" value="Unassembled WGS sequence"/>
</dbReference>
<keyword evidence="2" id="KW-1185">Reference proteome</keyword>
<protein>
    <submittedName>
        <fullName evidence="1">Uncharacterized protein</fullName>
    </submittedName>
</protein>
<name>A0ABT0UVQ0_9ACTN</name>
<comment type="caution">
    <text evidence="1">The sequence shown here is derived from an EMBL/GenBank/DDBJ whole genome shotgun (WGS) entry which is preliminary data.</text>
</comment>
<gene>
    <name evidence="1" type="ORF">NBG84_30945</name>
</gene>
<sequence>MKMTIALIPRSATNYGRVGPGCSWRGNVRPTSAAADRLADGNAYDVEVAAILERYCVAPAVAELRPERDTLQESAASPRPLALPFSSPAFTEMPLTVPDPPRLPPYEGPVVVLAFRVKLRTIL</sequence>
<reference evidence="1" key="1">
    <citation type="submission" date="2022-06" db="EMBL/GenBank/DDBJ databases">
        <title>Genome public.</title>
        <authorList>
            <person name="Sun Q."/>
        </authorList>
    </citation>
    <scope>NUCLEOTIDE SEQUENCE</scope>
    <source>
        <strain evidence="1">CWNU-1</strain>
    </source>
</reference>
<dbReference type="EMBL" id="JAMQAW010000042">
    <property type="protein sequence ID" value="MCM2392653.1"/>
    <property type="molecule type" value="Genomic_DNA"/>
</dbReference>
<organism evidence="1 2">
    <name type="scientific">Streptomyces albipurpureus</name>
    <dbReference type="NCBI Taxonomy" id="2897419"/>
    <lineage>
        <taxon>Bacteria</taxon>
        <taxon>Bacillati</taxon>
        <taxon>Actinomycetota</taxon>
        <taxon>Actinomycetes</taxon>
        <taxon>Kitasatosporales</taxon>
        <taxon>Streptomycetaceae</taxon>
        <taxon>Streptomyces</taxon>
    </lineage>
</organism>
<evidence type="ECO:0000313" key="1">
    <source>
        <dbReference type="EMBL" id="MCM2392653.1"/>
    </source>
</evidence>
<accession>A0ABT0UVQ0</accession>
<dbReference type="RefSeq" id="WP_250922979.1">
    <property type="nucleotide sequence ID" value="NZ_JAMQAW010000042.1"/>
</dbReference>